<proteinExistence type="predicted"/>
<organism evidence="1 2">
    <name type="scientific">Mycolicibacter arupensis</name>
    <dbReference type="NCBI Taxonomy" id="342002"/>
    <lineage>
        <taxon>Bacteria</taxon>
        <taxon>Bacillati</taxon>
        <taxon>Actinomycetota</taxon>
        <taxon>Actinomycetes</taxon>
        <taxon>Mycobacteriales</taxon>
        <taxon>Mycobacteriaceae</taxon>
        <taxon>Mycolicibacter</taxon>
    </lineage>
</organism>
<dbReference type="RefSeq" id="WP_276760852.1">
    <property type="nucleotide sequence ID" value="NZ_SSGD01000061.1"/>
</dbReference>
<sequence>MDDMNTVDHLTKTDDGVWLVSDENGNRWIVNMDAHTIRTEGEFGFWGTDYEPMEPDMALPRIGEQFGDGSEVRRIMQLPEMSQVARRFKYRVARVDVDFGWYPIIAEMHAALVETGAPFEYGQIKEKFAELRIYMTKHTDEAKAIIKAAQQNAAVTCERCGDTAKMRTRNHWLRTLCDACSLVERCDEYGVGDTVDALTPDMAGVWKVTTQGSTHLWDMDSHTYTRFPGAESRGGAFAYDREPQRITRVDRYPSVGSYFLVWFDDPADPEHVEQFRRSSGIERIERVR</sequence>
<comment type="caution">
    <text evidence="1">The sequence shown here is derived from an EMBL/GenBank/DDBJ whole genome shotgun (WGS) entry which is preliminary data.</text>
</comment>
<reference evidence="1 2" key="1">
    <citation type="submission" date="2018-09" db="EMBL/GenBank/DDBJ databases">
        <title>Metagenome Assembled Genomes from an Advanced Water Purification Facility.</title>
        <authorList>
            <person name="Stamps B.W."/>
            <person name="Spear J.R."/>
        </authorList>
    </citation>
    <scope>NUCLEOTIDE SEQUENCE [LARGE SCALE GENOMIC DNA]</scope>
    <source>
        <strain evidence="1">Bin_29_2</strain>
    </source>
</reference>
<name>A0A5C7Y309_9MYCO</name>
<dbReference type="AlphaFoldDB" id="A0A5C7Y309"/>
<evidence type="ECO:0000313" key="1">
    <source>
        <dbReference type="EMBL" id="TXI55946.1"/>
    </source>
</evidence>
<accession>A0A5C7Y309</accession>
<evidence type="ECO:0000313" key="2">
    <source>
        <dbReference type="Proteomes" id="UP000321797"/>
    </source>
</evidence>
<dbReference type="Proteomes" id="UP000321797">
    <property type="component" value="Unassembled WGS sequence"/>
</dbReference>
<dbReference type="EMBL" id="SSGD01000061">
    <property type="protein sequence ID" value="TXI55946.1"/>
    <property type="molecule type" value="Genomic_DNA"/>
</dbReference>
<gene>
    <name evidence="1" type="ORF">E6Q54_12015</name>
</gene>
<protein>
    <submittedName>
        <fullName evidence="1">Uncharacterized protein</fullName>
    </submittedName>
</protein>